<evidence type="ECO:0000259" key="10">
    <source>
        <dbReference type="Pfam" id="PF03900"/>
    </source>
</evidence>
<dbReference type="PROSITE" id="PS00533">
    <property type="entry name" value="PORPHOBILINOGEN_DEAM"/>
    <property type="match status" value="1"/>
</dbReference>
<dbReference type="SUPFAM" id="SSF54782">
    <property type="entry name" value="Porphobilinogen deaminase (hydroxymethylbilane synthase), C-terminal domain"/>
    <property type="match status" value="1"/>
</dbReference>
<evidence type="ECO:0000256" key="1">
    <source>
        <dbReference type="ARBA" id="ARBA00002869"/>
    </source>
</evidence>
<dbReference type="Proteomes" id="UP000229641">
    <property type="component" value="Unassembled WGS sequence"/>
</dbReference>
<comment type="function">
    <text evidence="1 8">Tetrapolymerization of the monopyrrole PBG into the hydroxymethylbilane pre-uroporphyrinogen in several discrete steps.</text>
</comment>
<evidence type="ECO:0000256" key="6">
    <source>
        <dbReference type="ARBA" id="ARBA00023244"/>
    </source>
</evidence>
<dbReference type="CDD" id="cd13646">
    <property type="entry name" value="PBP2_EcHMBS_like"/>
    <property type="match status" value="1"/>
</dbReference>
<dbReference type="Gene3D" id="3.40.190.10">
    <property type="entry name" value="Periplasmic binding protein-like II"/>
    <property type="match status" value="2"/>
</dbReference>
<dbReference type="SUPFAM" id="SSF53850">
    <property type="entry name" value="Periplasmic binding protein-like II"/>
    <property type="match status" value="1"/>
</dbReference>
<dbReference type="InterPro" id="IPR022418">
    <property type="entry name" value="Porphobilinogen_deaminase_C"/>
</dbReference>
<comment type="similarity">
    <text evidence="3 8">Belongs to the HMBS family.</text>
</comment>
<evidence type="ECO:0000256" key="5">
    <source>
        <dbReference type="ARBA" id="ARBA00022679"/>
    </source>
</evidence>
<dbReference type="Gene3D" id="3.30.160.40">
    <property type="entry name" value="Porphobilinogen deaminase, C-terminal domain"/>
    <property type="match status" value="1"/>
</dbReference>
<dbReference type="NCBIfam" id="TIGR00212">
    <property type="entry name" value="hemC"/>
    <property type="match status" value="1"/>
</dbReference>
<accession>A0A2H0LYN7</accession>
<evidence type="ECO:0000313" key="12">
    <source>
        <dbReference type="Proteomes" id="UP000229641"/>
    </source>
</evidence>
<comment type="cofactor">
    <cofactor evidence="8">
        <name>dipyrromethane</name>
        <dbReference type="ChEBI" id="CHEBI:60342"/>
    </cofactor>
    <text evidence="8">Binds 1 dipyrromethane group covalently.</text>
</comment>
<dbReference type="GO" id="GO:0006782">
    <property type="term" value="P:protoporphyrinogen IX biosynthetic process"/>
    <property type="evidence" value="ECO:0007669"/>
    <property type="project" value="UniProtKB-UniRule"/>
</dbReference>
<comment type="pathway">
    <text evidence="2">Porphyrin-containing compound metabolism; protoporphyrin-IX biosynthesis; coproporphyrinogen-III from 5-aminolevulinate: step 2/4.</text>
</comment>
<proteinExistence type="inferred from homology"/>
<keyword evidence="5 8" id="KW-0808">Transferase</keyword>
<name>A0A2H0LYN7_9BACT</name>
<sequence length="306" mass="32934">MKDNYIVIGSRGSKLALAQTGLIRAALSKNFPQLKIDVRIIKTTGDKILDTPLAKIGDKGLFTKELEEALLAVEIDLAVHSMKDLPTELPDGLEIGAVSAREEACDVLVSREAFTINNLPQGAKVGTSSLRRRAQVLALRQDLEVLDLRGNLDTRLAKLNSGRYDAIILAYAGIKRLGLDLNMSKLSFDEMLPQAGQGALGIEIRKNDLDVCNLINVLDDNDSRLSTEAERALLAGLGGGCQVPIGVYARIEGGKIAIKAGVFSLDGKRAIKDETAGDKKDALRLGKELAQALLKKGAKEILDEII</sequence>
<dbReference type="HAMAP" id="MF_00260">
    <property type="entry name" value="Porphobil_deam"/>
    <property type="match status" value="1"/>
</dbReference>
<evidence type="ECO:0000256" key="3">
    <source>
        <dbReference type="ARBA" id="ARBA00005638"/>
    </source>
</evidence>
<evidence type="ECO:0000256" key="7">
    <source>
        <dbReference type="ARBA" id="ARBA00048169"/>
    </source>
</evidence>
<dbReference type="GO" id="GO:0004418">
    <property type="term" value="F:hydroxymethylbilane synthase activity"/>
    <property type="evidence" value="ECO:0007669"/>
    <property type="project" value="UniProtKB-UniRule"/>
</dbReference>
<dbReference type="EMBL" id="PCWA01000035">
    <property type="protein sequence ID" value="PIQ89508.1"/>
    <property type="molecule type" value="Genomic_DNA"/>
</dbReference>
<evidence type="ECO:0000256" key="8">
    <source>
        <dbReference type="HAMAP-Rule" id="MF_00260"/>
    </source>
</evidence>
<evidence type="ECO:0000256" key="4">
    <source>
        <dbReference type="ARBA" id="ARBA00011245"/>
    </source>
</evidence>
<feature type="domain" description="Porphobilinogen deaminase C-terminal" evidence="10">
    <location>
        <begin position="228"/>
        <end position="294"/>
    </location>
</feature>
<dbReference type="PANTHER" id="PTHR11557">
    <property type="entry name" value="PORPHOBILINOGEN DEAMINASE"/>
    <property type="match status" value="1"/>
</dbReference>
<feature type="modified residue" description="S-(dipyrrolylmethanemethyl)cysteine" evidence="8">
    <location>
        <position position="241"/>
    </location>
</feature>
<protein>
    <recommendedName>
        <fullName evidence="8">Porphobilinogen deaminase</fullName>
        <shortName evidence="8">PBG</shortName>
        <ecNumber evidence="8">2.5.1.61</ecNumber>
    </recommendedName>
    <alternativeName>
        <fullName evidence="8">Hydroxymethylbilane synthase</fullName>
        <shortName evidence="8">HMBS</shortName>
    </alternativeName>
    <alternativeName>
        <fullName evidence="8">Pre-uroporphyrinogen synthase</fullName>
    </alternativeName>
</protein>
<dbReference type="AlphaFoldDB" id="A0A2H0LYN7"/>
<dbReference type="InterPro" id="IPR022417">
    <property type="entry name" value="Porphobilin_deaminase_N"/>
</dbReference>
<dbReference type="InterPro" id="IPR036803">
    <property type="entry name" value="Porphobilinogen_deaminase_C_sf"/>
</dbReference>
<dbReference type="InterPro" id="IPR000860">
    <property type="entry name" value="HemC"/>
</dbReference>
<comment type="catalytic activity">
    <reaction evidence="7 8">
        <text>4 porphobilinogen + H2O = hydroxymethylbilane + 4 NH4(+)</text>
        <dbReference type="Rhea" id="RHEA:13185"/>
        <dbReference type="ChEBI" id="CHEBI:15377"/>
        <dbReference type="ChEBI" id="CHEBI:28938"/>
        <dbReference type="ChEBI" id="CHEBI:57845"/>
        <dbReference type="ChEBI" id="CHEBI:58126"/>
        <dbReference type="EC" id="2.5.1.61"/>
    </reaction>
</comment>
<dbReference type="FunFam" id="3.30.160.40:FF:000002">
    <property type="entry name" value="Porphobilinogen deaminase"/>
    <property type="match status" value="1"/>
</dbReference>
<dbReference type="PRINTS" id="PR00151">
    <property type="entry name" value="PORPHBDMNASE"/>
</dbReference>
<evidence type="ECO:0000259" key="9">
    <source>
        <dbReference type="Pfam" id="PF01379"/>
    </source>
</evidence>
<evidence type="ECO:0000256" key="2">
    <source>
        <dbReference type="ARBA" id="ARBA00004735"/>
    </source>
</evidence>
<dbReference type="PANTHER" id="PTHR11557:SF0">
    <property type="entry name" value="PORPHOBILINOGEN DEAMINASE"/>
    <property type="match status" value="1"/>
</dbReference>
<evidence type="ECO:0000313" key="11">
    <source>
        <dbReference type="EMBL" id="PIQ89508.1"/>
    </source>
</evidence>
<dbReference type="GO" id="GO:0005737">
    <property type="term" value="C:cytoplasm"/>
    <property type="evidence" value="ECO:0007669"/>
    <property type="project" value="UniProtKB-UniRule"/>
</dbReference>
<gene>
    <name evidence="8" type="primary">hemC</name>
    <name evidence="11" type="ORF">COV72_02465</name>
</gene>
<keyword evidence="6 8" id="KW-0627">Porphyrin biosynthesis</keyword>
<comment type="caution">
    <text evidence="11">The sequence shown here is derived from an EMBL/GenBank/DDBJ whole genome shotgun (WGS) entry which is preliminary data.</text>
</comment>
<comment type="miscellaneous">
    <text evidence="8">The porphobilinogen subunits are added to the dipyrromethane group.</text>
</comment>
<organism evidence="11 12">
    <name type="scientific">Candidatus Ghiorseimicrobium undicola</name>
    <dbReference type="NCBI Taxonomy" id="1974746"/>
    <lineage>
        <taxon>Bacteria</taxon>
        <taxon>Pseudomonadati</taxon>
        <taxon>Candidatus Omnitrophota</taxon>
        <taxon>Candidatus Ghiorseimicrobium</taxon>
    </lineage>
</organism>
<dbReference type="EC" id="2.5.1.61" evidence="8"/>
<feature type="domain" description="Porphobilinogen deaminase N-terminal" evidence="9">
    <location>
        <begin position="6"/>
        <end position="211"/>
    </location>
</feature>
<reference evidence="11 12" key="1">
    <citation type="submission" date="2017-09" db="EMBL/GenBank/DDBJ databases">
        <title>Depth-based differentiation of microbial function through sediment-hosted aquifers and enrichment of novel symbionts in the deep terrestrial subsurface.</title>
        <authorList>
            <person name="Probst A.J."/>
            <person name="Ladd B."/>
            <person name="Jarett J.K."/>
            <person name="Geller-Mcgrath D.E."/>
            <person name="Sieber C.M."/>
            <person name="Emerson J.B."/>
            <person name="Anantharaman K."/>
            <person name="Thomas B.C."/>
            <person name="Malmstrom R."/>
            <person name="Stieglmeier M."/>
            <person name="Klingl A."/>
            <person name="Woyke T."/>
            <person name="Ryan C.M."/>
            <person name="Banfield J.F."/>
        </authorList>
    </citation>
    <scope>NUCLEOTIDE SEQUENCE [LARGE SCALE GENOMIC DNA]</scope>
    <source>
        <strain evidence="11">CG11_big_fil_rev_8_21_14_0_20_42_13</strain>
    </source>
</reference>
<dbReference type="FunFam" id="3.40.190.10:FF:000004">
    <property type="entry name" value="Porphobilinogen deaminase"/>
    <property type="match status" value="1"/>
</dbReference>
<dbReference type="FunFam" id="3.40.190.10:FF:000005">
    <property type="entry name" value="Porphobilinogen deaminase"/>
    <property type="match status" value="1"/>
</dbReference>
<comment type="subunit">
    <text evidence="4 8">Monomer.</text>
</comment>
<dbReference type="PIRSF" id="PIRSF001438">
    <property type="entry name" value="4pyrrol_synth_OHMeBilane_synth"/>
    <property type="match status" value="1"/>
</dbReference>
<dbReference type="Pfam" id="PF01379">
    <property type="entry name" value="Porphobil_deam"/>
    <property type="match status" value="1"/>
</dbReference>
<dbReference type="InterPro" id="IPR022419">
    <property type="entry name" value="Porphobilin_deaminase_cofac_BS"/>
</dbReference>
<dbReference type="Pfam" id="PF03900">
    <property type="entry name" value="Porphobil_deamC"/>
    <property type="match status" value="1"/>
</dbReference>